<dbReference type="Proteomes" id="UP000006727">
    <property type="component" value="Chromosome 16"/>
</dbReference>
<evidence type="ECO:0000313" key="2">
    <source>
        <dbReference type="EnsemblPlants" id="PAC:32984483.CDS.1"/>
    </source>
</evidence>
<keyword evidence="1" id="KW-0472">Membrane</keyword>
<dbReference type="EMBL" id="ABEU02000016">
    <property type="status" value="NOT_ANNOTATED_CDS"/>
    <property type="molecule type" value="Genomic_DNA"/>
</dbReference>
<proteinExistence type="predicted"/>
<keyword evidence="3" id="KW-1185">Reference proteome</keyword>
<protein>
    <submittedName>
        <fullName evidence="2">Uncharacterized protein</fullName>
    </submittedName>
</protein>
<feature type="transmembrane region" description="Helical" evidence="1">
    <location>
        <begin position="6"/>
        <end position="21"/>
    </location>
</feature>
<name>A0A7I3ZW23_PHYPA</name>
<dbReference type="AlphaFoldDB" id="A0A7I3ZW23"/>
<reference evidence="2 3" key="2">
    <citation type="journal article" date="2018" name="Plant J.">
        <title>The Physcomitrella patens chromosome-scale assembly reveals moss genome structure and evolution.</title>
        <authorList>
            <person name="Lang D."/>
            <person name="Ullrich K.K."/>
            <person name="Murat F."/>
            <person name="Fuchs J."/>
            <person name="Jenkins J."/>
            <person name="Haas F.B."/>
            <person name="Piednoel M."/>
            <person name="Gundlach H."/>
            <person name="Van Bel M."/>
            <person name="Meyberg R."/>
            <person name="Vives C."/>
            <person name="Morata J."/>
            <person name="Symeonidi A."/>
            <person name="Hiss M."/>
            <person name="Muchero W."/>
            <person name="Kamisugi Y."/>
            <person name="Saleh O."/>
            <person name="Blanc G."/>
            <person name="Decker E.L."/>
            <person name="van Gessel N."/>
            <person name="Grimwood J."/>
            <person name="Hayes R.D."/>
            <person name="Graham S.W."/>
            <person name="Gunter L.E."/>
            <person name="McDaniel S.F."/>
            <person name="Hoernstein S.N.W."/>
            <person name="Larsson A."/>
            <person name="Li F.W."/>
            <person name="Perroud P.F."/>
            <person name="Phillips J."/>
            <person name="Ranjan P."/>
            <person name="Rokshar D.S."/>
            <person name="Rothfels C.J."/>
            <person name="Schneider L."/>
            <person name="Shu S."/>
            <person name="Stevenson D.W."/>
            <person name="Thummler F."/>
            <person name="Tillich M."/>
            <person name="Villarreal Aguilar J.C."/>
            <person name="Widiez T."/>
            <person name="Wong G.K."/>
            <person name="Wymore A."/>
            <person name="Zhang Y."/>
            <person name="Zimmer A.D."/>
            <person name="Quatrano R.S."/>
            <person name="Mayer K.F.X."/>
            <person name="Goodstein D."/>
            <person name="Casacuberta J.M."/>
            <person name="Vandepoele K."/>
            <person name="Reski R."/>
            <person name="Cuming A.C."/>
            <person name="Tuskan G.A."/>
            <person name="Maumus F."/>
            <person name="Salse J."/>
            <person name="Schmutz J."/>
            <person name="Rensing S.A."/>
        </authorList>
    </citation>
    <scope>NUCLEOTIDE SEQUENCE [LARGE SCALE GENOMIC DNA]</scope>
    <source>
        <strain evidence="2 3">cv. Gransden 2004</strain>
    </source>
</reference>
<evidence type="ECO:0000313" key="3">
    <source>
        <dbReference type="Proteomes" id="UP000006727"/>
    </source>
</evidence>
<organism evidence="2 3">
    <name type="scientific">Physcomitrium patens</name>
    <name type="common">Spreading-leaved earth moss</name>
    <name type="synonym">Physcomitrella patens</name>
    <dbReference type="NCBI Taxonomy" id="3218"/>
    <lineage>
        <taxon>Eukaryota</taxon>
        <taxon>Viridiplantae</taxon>
        <taxon>Streptophyta</taxon>
        <taxon>Embryophyta</taxon>
        <taxon>Bryophyta</taxon>
        <taxon>Bryophytina</taxon>
        <taxon>Bryopsida</taxon>
        <taxon>Funariidae</taxon>
        <taxon>Funariales</taxon>
        <taxon>Funariaceae</taxon>
        <taxon>Physcomitrium</taxon>
    </lineage>
</organism>
<keyword evidence="1" id="KW-0812">Transmembrane</keyword>
<keyword evidence="1" id="KW-1133">Transmembrane helix</keyword>
<dbReference type="Gramene" id="Pp3c16_150V3.3">
    <property type="protein sequence ID" value="PAC:32984483.CDS.1"/>
    <property type="gene ID" value="Pp3c16_150"/>
</dbReference>
<accession>A0A7I3ZW23</accession>
<sequence>MAVIFGVLLLTFAVFFILMLVKKRREKNCPRVLFQAPPPGGAF</sequence>
<dbReference type="EnsemblPlants" id="Pp3c16_150V3.3">
    <property type="protein sequence ID" value="PAC:32984483.CDS.1"/>
    <property type="gene ID" value="Pp3c16_150"/>
</dbReference>
<reference evidence="2 3" key="1">
    <citation type="journal article" date="2008" name="Science">
        <title>The Physcomitrella genome reveals evolutionary insights into the conquest of land by plants.</title>
        <authorList>
            <person name="Rensing S."/>
            <person name="Lang D."/>
            <person name="Zimmer A."/>
            <person name="Terry A."/>
            <person name="Salamov A."/>
            <person name="Shapiro H."/>
            <person name="Nishiyama T."/>
            <person name="Perroud P.-F."/>
            <person name="Lindquist E."/>
            <person name="Kamisugi Y."/>
            <person name="Tanahashi T."/>
            <person name="Sakakibara K."/>
            <person name="Fujita T."/>
            <person name="Oishi K."/>
            <person name="Shin-I T."/>
            <person name="Kuroki Y."/>
            <person name="Toyoda A."/>
            <person name="Suzuki Y."/>
            <person name="Hashimoto A."/>
            <person name="Yamaguchi K."/>
            <person name="Sugano A."/>
            <person name="Kohara Y."/>
            <person name="Fujiyama A."/>
            <person name="Anterola A."/>
            <person name="Aoki S."/>
            <person name="Ashton N."/>
            <person name="Barbazuk W.B."/>
            <person name="Barker E."/>
            <person name="Bennetzen J."/>
            <person name="Bezanilla M."/>
            <person name="Blankenship R."/>
            <person name="Cho S.H."/>
            <person name="Dutcher S."/>
            <person name="Estelle M."/>
            <person name="Fawcett J.A."/>
            <person name="Gundlach H."/>
            <person name="Hanada K."/>
            <person name="Heyl A."/>
            <person name="Hicks K.A."/>
            <person name="Hugh J."/>
            <person name="Lohr M."/>
            <person name="Mayer K."/>
            <person name="Melkozernov A."/>
            <person name="Murata T."/>
            <person name="Nelson D."/>
            <person name="Pils B."/>
            <person name="Prigge M."/>
            <person name="Reiss B."/>
            <person name="Renner T."/>
            <person name="Rombauts S."/>
            <person name="Rushton P."/>
            <person name="Sanderfoot A."/>
            <person name="Schween G."/>
            <person name="Shiu S.-H."/>
            <person name="Stueber K."/>
            <person name="Theodoulou F.L."/>
            <person name="Tu H."/>
            <person name="Van de Peer Y."/>
            <person name="Verrier P.J."/>
            <person name="Waters E."/>
            <person name="Wood A."/>
            <person name="Yang L."/>
            <person name="Cove D."/>
            <person name="Cuming A."/>
            <person name="Hasebe M."/>
            <person name="Lucas S."/>
            <person name="Mishler D.B."/>
            <person name="Reski R."/>
            <person name="Grigoriev I."/>
            <person name="Quatrano R.S."/>
            <person name="Boore J.L."/>
        </authorList>
    </citation>
    <scope>NUCLEOTIDE SEQUENCE [LARGE SCALE GENOMIC DNA]</scope>
    <source>
        <strain evidence="2 3">cv. Gransden 2004</strain>
    </source>
</reference>
<reference evidence="2" key="3">
    <citation type="submission" date="2020-12" db="UniProtKB">
        <authorList>
            <consortium name="EnsemblPlants"/>
        </authorList>
    </citation>
    <scope>IDENTIFICATION</scope>
</reference>
<evidence type="ECO:0000256" key="1">
    <source>
        <dbReference type="SAM" id="Phobius"/>
    </source>
</evidence>